<reference evidence="1 3" key="1">
    <citation type="submission" date="2023-09" db="EMBL/GenBank/DDBJ databases">
        <title>Flavobacterium sp. a novel bacteria isolate from Pepper rhizosphere.</title>
        <authorList>
            <person name="Peng Y."/>
            <person name="Lee J."/>
        </authorList>
    </citation>
    <scope>NUCLEOTIDE SEQUENCE</scope>
    <source>
        <strain evidence="1">PMR2A8</strain>
        <strain evidence="2 3">PMTSA4</strain>
    </source>
</reference>
<dbReference type="RefSeq" id="WP_313322237.1">
    <property type="nucleotide sequence ID" value="NZ_CP134878.1"/>
</dbReference>
<evidence type="ECO:0000313" key="3">
    <source>
        <dbReference type="Proteomes" id="UP001304515"/>
    </source>
</evidence>
<organism evidence="1">
    <name type="scientific">Flavobacterium capsici</name>
    <dbReference type="NCBI Taxonomy" id="3075618"/>
    <lineage>
        <taxon>Bacteria</taxon>
        <taxon>Pseudomonadati</taxon>
        <taxon>Bacteroidota</taxon>
        <taxon>Flavobacteriia</taxon>
        <taxon>Flavobacteriales</taxon>
        <taxon>Flavobacteriaceae</taxon>
        <taxon>Flavobacterium</taxon>
    </lineage>
</organism>
<dbReference type="Proteomes" id="UP001304515">
    <property type="component" value="Chromosome"/>
</dbReference>
<gene>
    <name evidence="2" type="ORF">RN605_03405</name>
    <name evidence="1" type="ORF">RN608_10105</name>
</gene>
<protein>
    <submittedName>
        <fullName evidence="1">Uncharacterized protein</fullName>
    </submittedName>
</protein>
<proteinExistence type="predicted"/>
<dbReference type="AlphaFoldDB" id="A0AA96EV42"/>
<sequence length="110" mass="12676">MKKINQSELLDQMILELREKRDSELIDLKNQYQQFVLSAKPSNIIKQSISEVYNSSIDKETIINAFTGFIGGYISKKLFVGKSDNSFKEVLGNVLQYSISTLINKFYEKK</sequence>
<dbReference type="EMBL" id="CP134890">
    <property type="protein sequence ID" value="WNM22418.1"/>
    <property type="molecule type" value="Genomic_DNA"/>
</dbReference>
<dbReference type="KEGG" id="fcj:RN605_03405"/>
<accession>A0AA96EV42</accession>
<accession>A0AA96F3M8</accession>
<evidence type="ECO:0000313" key="2">
    <source>
        <dbReference type="EMBL" id="WNM22418.1"/>
    </source>
</evidence>
<name>A0AA96EV42_9FLAO</name>
<evidence type="ECO:0000313" key="1">
    <source>
        <dbReference type="EMBL" id="WNM18367.1"/>
    </source>
</evidence>
<keyword evidence="3" id="KW-1185">Reference proteome</keyword>
<dbReference type="EMBL" id="CP134878">
    <property type="protein sequence ID" value="WNM18367.1"/>
    <property type="molecule type" value="Genomic_DNA"/>
</dbReference>